<proteinExistence type="predicted"/>
<dbReference type="KEGG" id="plon:Pla110_05810"/>
<keyword evidence="2" id="KW-1185">Reference proteome</keyword>
<dbReference type="Proteomes" id="UP000317178">
    <property type="component" value="Chromosome"/>
</dbReference>
<organism evidence="1 2">
    <name type="scientific">Polystyrenella longa</name>
    <dbReference type="NCBI Taxonomy" id="2528007"/>
    <lineage>
        <taxon>Bacteria</taxon>
        <taxon>Pseudomonadati</taxon>
        <taxon>Planctomycetota</taxon>
        <taxon>Planctomycetia</taxon>
        <taxon>Planctomycetales</taxon>
        <taxon>Planctomycetaceae</taxon>
        <taxon>Polystyrenella</taxon>
    </lineage>
</organism>
<dbReference type="RefSeq" id="WP_144992954.1">
    <property type="nucleotide sequence ID" value="NZ_CP036281.1"/>
</dbReference>
<protein>
    <submittedName>
        <fullName evidence="1">Uncharacterized protein</fullName>
    </submittedName>
</protein>
<gene>
    <name evidence="1" type="ORF">Pla110_05810</name>
</gene>
<dbReference type="OrthoDB" id="211605at2"/>
<reference evidence="1 2" key="1">
    <citation type="submission" date="2019-02" db="EMBL/GenBank/DDBJ databases">
        <title>Deep-cultivation of Planctomycetes and their phenomic and genomic characterization uncovers novel biology.</title>
        <authorList>
            <person name="Wiegand S."/>
            <person name="Jogler M."/>
            <person name="Boedeker C."/>
            <person name="Pinto D."/>
            <person name="Vollmers J."/>
            <person name="Rivas-Marin E."/>
            <person name="Kohn T."/>
            <person name="Peeters S.H."/>
            <person name="Heuer A."/>
            <person name="Rast P."/>
            <person name="Oberbeckmann S."/>
            <person name="Bunk B."/>
            <person name="Jeske O."/>
            <person name="Meyerdierks A."/>
            <person name="Storesund J.E."/>
            <person name="Kallscheuer N."/>
            <person name="Luecker S."/>
            <person name="Lage O.M."/>
            <person name="Pohl T."/>
            <person name="Merkel B.J."/>
            <person name="Hornburger P."/>
            <person name="Mueller R.-W."/>
            <person name="Bruemmer F."/>
            <person name="Labrenz M."/>
            <person name="Spormann A.M."/>
            <person name="Op den Camp H."/>
            <person name="Overmann J."/>
            <person name="Amann R."/>
            <person name="Jetten M.S.M."/>
            <person name="Mascher T."/>
            <person name="Medema M.H."/>
            <person name="Devos D.P."/>
            <person name="Kaster A.-K."/>
            <person name="Ovreas L."/>
            <person name="Rohde M."/>
            <person name="Galperin M.Y."/>
            <person name="Jogler C."/>
        </authorList>
    </citation>
    <scope>NUCLEOTIDE SEQUENCE [LARGE SCALE GENOMIC DNA]</scope>
    <source>
        <strain evidence="1 2">Pla110</strain>
    </source>
</reference>
<dbReference type="AlphaFoldDB" id="A0A518CI34"/>
<evidence type="ECO:0000313" key="2">
    <source>
        <dbReference type="Proteomes" id="UP000317178"/>
    </source>
</evidence>
<sequence>MNVDQNLINDIVQGVLQQLQPTAAPVTLSSPSVFLVKEKLWTADLLEDLVPAQVKVVQQLPGTIVTPSGRDYLRQNHIDVIQSENNNGSNTTAGIQTWKVLVVKSASAFESCWPELERSRSTNWNRQQANDVDSAVTETISILCRGEASGVVILTDRPEEAACFANRNHQVRAVATLSADRMKQLKTSLQPNAVCLDPQNLSYMELRQLWRALS</sequence>
<dbReference type="EMBL" id="CP036281">
    <property type="protein sequence ID" value="QDU78877.1"/>
    <property type="molecule type" value="Genomic_DNA"/>
</dbReference>
<name>A0A518CI34_9PLAN</name>
<accession>A0A518CI34</accession>
<evidence type="ECO:0000313" key="1">
    <source>
        <dbReference type="EMBL" id="QDU78877.1"/>
    </source>
</evidence>